<dbReference type="InterPro" id="IPR006593">
    <property type="entry name" value="Cyt_b561/ferric_Rdtase_TM"/>
</dbReference>
<dbReference type="PhylomeDB" id="A0A0D2WVM1"/>
<sequence>MPPSPTATSASAAAAGSLSSTSSATAASASASSATLPDKPSASSASGWAATGEVLARSIARIPHPPLWLPVSASLFAGGVVVYHVLFTYGLSTAIFAYHPLLMAIGYFMLLLPASHFLGRYSPLPQGQASFPRARKVNWHWIAMAVAMVAIVGGFYAIYESRTRNNKIHFKSWHAKIGVAAIVFAIVQGFSALPMRFPNLRPAGFDMGQNVRLHRIWSVVVLAATAVCLILSFFTGWFLRNSSLSMALVMVLCVVVTVGSACRSALRL</sequence>
<accession>A0A0D2WVM1</accession>
<keyword evidence="6" id="KW-0479">Metal-binding</keyword>
<dbReference type="GO" id="GO:0140575">
    <property type="term" value="F:transmembrane monodehydroascorbate reductase activity"/>
    <property type="evidence" value="ECO:0007669"/>
    <property type="project" value="InterPro"/>
</dbReference>
<comment type="cofactor">
    <cofactor evidence="1">
        <name>heme b</name>
        <dbReference type="ChEBI" id="CHEBI:60344"/>
    </cofactor>
</comment>
<dbReference type="EMBL" id="KE346371">
    <property type="protein sequence ID" value="KJE96293.1"/>
    <property type="molecule type" value="Genomic_DNA"/>
</dbReference>
<dbReference type="RefSeq" id="XP_004344257.1">
    <property type="nucleotide sequence ID" value="XM_004344207.2"/>
</dbReference>
<feature type="transmembrane region" description="Helical" evidence="11">
    <location>
        <begin position="139"/>
        <end position="159"/>
    </location>
</feature>
<dbReference type="SMART" id="SM00665">
    <property type="entry name" value="B561"/>
    <property type="match status" value="1"/>
</dbReference>
<keyword evidence="5 11" id="KW-0812">Transmembrane</keyword>
<dbReference type="Proteomes" id="UP000008743">
    <property type="component" value="Unassembled WGS sequence"/>
</dbReference>
<comment type="subcellular location">
    <subcellularLocation>
        <location evidence="2">Membrane</location>
        <topology evidence="2">Multi-pass membrane protein</topology>
    </subcellularLocation>
</comment>
<name>A0A0D2WVM1_CAPO3</name>
<evidence type="ECO:0000256" key="11">
    <source>
        <dbReference type="SAM" id="Phobius"/>
    </source>
</evidence>
<dbReference type="STRING" id="595528.A0A0D2WVM1"/>
<evidence type="ECO:0000259" key="12">
    <source>
        <dbReference type="SMART" id="SM00665"/>
    </source>
</evidence>
<dbReference type="PANTHER" id="PTHR15422">
    <property type="entry name" value="OS05G0565100 PROTEIN"/>
    <property type="match status" value="1"/>
</dbReference>
<gene>
    <name evidence="13" type="ORF">CAOG_006636</name>
</gene>
<proteinExistence type="predicted"/>
<organism evidence="13 14">
    <name type="scientific">Capsaspora owczarzaki (strain ATCC 30864)</name>
    <dbReference type="NCBI Taxonomy" id="595528"/>
    <lineage>
        <taxon>Eukaryota</taxon>
        <taxon>Filasterea</taxon>
        <taxon>Capsaspora</taxon>
    </lineage>
</organism>
<dbReference type="GO" id="GO:0046872">
    <property type="term" value="F:metal ion binding"/>
    <property type="evidence" value="ECO:0007669"/>
    <property type="project" value="UniProtKB-KW"/>
</dbReference>
<dbReference type="AlphaFoldDB" id="A0A0D2WVM1"/>
<feature type="transmembrane region" description="Helical" evidence="11">
    <location>
        <begin position="101"/>
        <end position="119"/>
    </location>
</feature>
<keyword evidence="7" id="KW-0249">Electron transport</keyword>
<dbReference type="GO" id="GO:0016020">
    <property type="term" value="C:membrane"/>
    <property type="evidence" value="ECO:0007669"/>
    <property type="project" value="UniProtKB-SubCell"/>
</dbReference>
<feature type="transmembrane region" description="Helical" evidence="11">
    <location>
        <begin position="217"/>
        <end position="239"/>
    </location>
</feature>
<evidence type="ECO:0000256" key="10">
    <source>
        <dbReference type="ARBA" id="ARBA00023136"/>
    </source>
</evidence>
<feature type="transmembrane region" description="Helical" evidence="11">
    <location>
        <begin position="67"/>
        <end position="89"/>
    </location>
</feature>
<feature type="domain" description="Cytochrome b561" evidence="12">
    <location>
        <begin position="98"/>
        <end position="231"/>
    </location>
</feature>
<evidence type="ECO:0000256" key="7">
    <source>
        <dbReference type="ARBA" id="ARBA00022982"/>
    </source>
</evidence>
<protein>
    <recommendedName>
        <fullName evidence="12">Cytochrome b561 domain-containing protein</fullName>
    </recommendedName>
</protein>
<dbReference type="InterPro" id="IPR045150">
    <property type="entry name" value="CYB561D1/2"/>
</dbReference>
<keyword evidence="8 11" id="KW-1133">Transmembrane helix</keyword>
<evidence type="ECO:0000256" key="9">
    <source>
        <dbReference type="ARBA" id="ARBA00023004"/>
    </source>
</evidence>
<keyword evidence="9" id="KW-0408">Iron</keyword>
<keyword evidence="4" id="KW-0349">Heme</keyword>
<dbReference type="Pfam" id="PF03188">
    <property type="entry name" value="Cytochrom_B561"/>
    <property type="match status" value="1"/>
</dbReference>
<evidence type="ECO:0000313" key="14">
    <source>
        <dbReference type="Proteomes" id="UP000008743"/>
    </source>
</evidence>
<evidence type="ECO:0000256" key="8">
    <source>
        <dbReference type="ARBA" id="ARBA00022989"/>
    </source>
</evidence>
<dbReference type="OrthoDB" id="432881at2759"/>
<evidence type="ECO:0000256" key="6">
    <source>
        <dbReference type="ARBA" id="ARBA00022723"/>
    </source>
</evidence>
<keyword evidence="3" id="KW-0813">Transport</keyword>
<feature type="transmembrane region" description="Helical" evidence="11">
    <location>
        <begin position="246"/>
        <end position="266"/>
    </location>
</feature>
<evidence type="ECO:0000313" key="13">
    <source>
        <dbReference type="EMBL" id="KJE96293.1"/>
    </source>
</evidence>
<keyword evidence="10 11" id="KW-0472">Membrane</keyword>
<evidence type="ECO:0000256" key="1">
    <source>
        <dbReference type="ARBA" id="ARBA00001970"/>
    </source>
</evidence>
<dbReference type="PANTHER" id="PTHR15422:SF45">
    <property type="entry name" value="CYTOCHROME B561 DOMAIN-CONTAINING PROTEIN"/>
    <property type="match status" value="1"/>
</dbReference>
<evidence type="ECO:0000256" key="2">
    <source>
        <dbReference type="ARBA" id="ARBA00004141"/>
    </source>
</evidence>
<evidence type="ECO:0000256" key="5">
    <source>
        <dbReference type="ARBA" id="ARBA00022692"/>
    </source>
</evidence>
<reference evidence="14" key="1">
    <citation type="submission" date="2011-02" db="EMBL/GenBank/DDBJ databases">
        <title>The Genome Sequence of Capsaspora owczarzaki ATCC 30864.</title>
        <authorList>
            <person name="Russ C."/>
            <person name="Cuomo C."/>
            <person name="Burger G."/>
            <person name="Gray M.W."/>
            <person name="Holland P.W.H."/>
            <person name="King N."/>
            <person name="Lang F.B.F."/>
            <person name="Roger A.J."/>
            <person name="Ruiz-Trillo I."/>
            <person name="Young S.K."/>
            <person name="Zeng Q."/>
            <person name="Gargeya S."/>
            <person name="Alvarado L."/>
            <person name="Berlin A."/>
            <person name="Chapman S.B."/>
            <person name="Chen Z."/>
            <person name="Freedman E."/>
            <person name="Gellesch M."/>
            <person name="Goldberg J."/>
            <person name="Griggs A."/>
            <person name="Gujja S."/>
            <person name="Heilman E."/>
            <person name="Heiman D."/>
            <person name="Howarth C."/>
            <person name="Mehta T."/>
            <person name="Neiman D."/>
            <person name="Pearson M."/>
            <person name="Roberts A."/>
            <person name="Saif S."/>
            <person name="Shea T."/>
            <person name="Shenoy N."/>
            <person name="Sisk P."/>
            <person name="Stolte C."/>
            <person name="Sykes S."/>
            <person name="White J."/>
            <person name="Yandava C."/>
            <person name="Haas B."/>
            <person name="Nusbaum C."/>
            <person name="Birren B."/>
        </authorList>
    </citation>
    <scope>NUCLEOTIDE SEQUENCE</scope>
    <source>
        <strain evidence="14">ATCC 30864</strain>
    </source>
</reference>
<keyword evidence="14" id="KW-1185">Reference proteome</keyword>
<dbReference type="InParanoid" id="A0A0D2WVM1"/>
<dbReference type="Gene3D" id="1.20.120.1770">
    <property type="match status" value="1"/>
</dbReference>
<evidence type="ECO:0000256" key="3">
    <source>
        <dbReference type="ARBA" id="ARBA00022448"/>
    </source>
</evidence>
<evidence type="ECO:0000256" key="4">
    <source>
        <dbReference type="ARBA" id="ARBA00022617"/>
    </source>
</evidence>